<keyword evidence="3" id="KW-1185">Reference proteome</keyword>
<dbReference type="EMBL" id="BAAATK010000018">
    <property type="protein sequence ID" value="GAA2439064.1"/>
    <property type="molecule type" value="Genomic_DNA"/>
</dbReference>
<reference evidence="2 3" key="1">
    <citation type="journal article" date="2019" name="Int. J. Syst. Evol. Microbiol.">
        <title>The Global Catalogue of Microorganisms (GCM) 10K type strain sequencing project: providing services to taxonomists for standard genome sequencing and annotation.</title>
        <authorList>
            <consortium name="The Broad Institute Genomics Platform"/>
            <consortium name="The Broad Institute Genome Sequencing Center for Infectious Disease"/>
            <person name="Wu L."/>
            <person name="Ma J."/>
        </authorList>
    </citation>
    <scope>NUCLEOTIDE SEQUENCE [LARGE SCALE GENOMIC DNA]</scope>
    <source>
        <strain evidence="2 3">JCM 6922</strain>
    </source>
</reference>
<gene>
    <name evidence="2" type="ORF">GCM10010421_31560</name>
</gene>
<comment type="caution">
    <text evidence="2">The sequence shown here is derived from an EMBL/GenBank/DDBJ whole genome shotgun (WGS) entry which is preliminary data.</text>
</comment>
<sequence>MLRRNADKPSERLERALEGGPIPHDADTRRALAAAGALAPGHVRSPARIQQTEDAMMAAFMRTLNPLESRDDAGTGDGLEETELYRTVIELPDGGEIIISDIEEITPDLLEESAELAAEILAHRSRDHLS</sequence>
<protein>
    <submittedName>
        <fullName evidence="2">Uncharacterized protein</fullName>
    </submittedName>
</protein>
<evidence type="ECO:0000256" key="1">
    <source>
        <dbReference type="SAM" id="MobiDB-lite"/>
    </source>
</evidence>
<organism evidence="2 3">
    <name type="scientific">Streptomyces glaucus</name>
    <dbReference type="NCBI Taxonomy" id="284029"/>
    <lineage>
        <taxon>Bacteria</taxon>
        <taxon>Bacillati</taxon>
        <taxon>Actinomycetota</taxon>
        <taxon>Actinomycetes</taxon>
        <taxon>Kitasatosporales</taxon>
        <taxon>Streptomycetaceae</taxon>
        <taxon>Streptomyces</taxon>
    </lineage>
</organism>
<feature type="region of interest" description="Disordered" evidence="1">
    <location>
        <begin position="1"/>
        <end position="26"/>
    </location>
</feature>
<dbReference type="Proteomes" id="UP001500460">
    <property type="component" value="Unassembled WGS sequence"/>
</dbReference>
<name>A0ABN3JVK9_9ACTN</name>
<evidence type="ECO:0000313" key="3">
    <source>
        <dbReference type="Proteomes" id="UP001500460"/>
    </source>
</evidence>
<accession>A0ABN3JVK9</accession>
<proteinExistence type="predicted"/>
<evidence type="ECO:0000313" key="2">
    <source>
        <dbReference type="EMBL" id="GAA2439064.1"/>
    </source>
</evidence>
<feature type="compositionally biased region" description="Basic and acidic residues" evidence="1">
    <location>
        <begin position="1"/>
        <end position="17"/>
    </location>
</feature>